<keyword evidence="2" id="KW-1185">Reference proteome</keyword>
<reference evidence="1 2" key="1">
    <citation type="submission" date="2014-04" db="EMBL/GenBank/DDBJ databases">
        <title>Evolutionary Origins and Diversification of the Mycorrhizal Mutualists.</title>
        <authorList>
            <consortium name="DOE Joint Genome Institute"/>
            <consortium name="Mycorrhizal Genomics Consortium"/>
            <person name="Kohler A."/>
            <person name="Kuo A."/>
            <person name="Nagy L.G."/>
            <person name="Floudas D."/>
            <person name="Copeland A."/>
            <person name="Barry K.W."/>
            <person name="Cichocki N."/>
            <person name="Veneault-Fourrey C."/>
            <person name="LaButti K."/>
            <person name="Lindquist E.A."/>
            <person name="Lipzen A."/>
            <person name="Lundell T."/>
            <person name="Morin E."/>
            <person name="Murat C."/>
            <person name="Riley R."/>
            <person name="Ohm R."/>
            <person name="Sun H."/>
            <person name="Tunlid A."/>
            <person name="Henrissat B."/>
            <person name="Grigoriev I.V."/>
            <person name="Hibbett D.S."/>
            <person name="Martin F."/>
        </authorList>
    </citation>
    <scope>NUCLEOTIDE SEQUENCE [LARGE SCALE GENOMIC DNA]</scope>
    <source>
        <strain evidence="1 2">Koide BX008</strain>
    </source>
</reference>
<dbReference type="HOGENOM" id="CLU_1250376_0_0_1"/>
<organism evidence="1 2">
    <name type="scientific">Amanita muscaria (strain Koide BX008)</name>
    <dbReference type="NCBI Taxonomy" id="946122"/>
    <lineage>
        <taxon>Eukaryota</taxon>
        <taxon>Fungi</taxon>
        <taxon>Dikarya</taxon>
        <taxon>Basidiomycota</taxon>
        <taxon>Agaricomycotina</taxon>
        <taxon>Agaricomycetes</taxon>
        <taxon>Agaricomycetidae</taxon>
        <taxon>Agaricales</taxon>
        <taxon>Pluteineae</taxon>
        <taxon>Amanitaceae</taxon>
        <taxon>Amanita</taxon>
    </lineage>
</organism>
<proteinExistence type="predicted"/>
<gene>
    <name evidence="1" type="ORF">M378DRAFT_18853</name>
</gene>
<dbReference type="EMBL" id="KN818735">
    <property type="protein sequence ID" value="KIL54475.1"/>
    <property type="molecule type" value="Genomic_DNA"/>
</dbReference>
<dbReference type="OrthoDB" id="3271070at2759"/>
<dbReference type="AlphaFoldDB" id="A0A0C2RW59"/>
<evidence type="ECO:0000313" key="1">
    <source>
        <dbReference type="EMBL" id="KIL54475.1"/>
    </source>
</evidence>
<dbReference type="Proteomes" id="UP000054549">
    <property type="component" value="Unassembled WGS sequence"/>
</dbReference>
<protein>
    <submittedName>
        <fullName evidence="1">Uncharacterized protein</fullName>
    </submittedName>
</protein>
<accession>A0A0C2RW59</accession>
<name>A0A0C2RW59_AMAMK</name>
<sequence length="221" mass="24668">MGLGPARSTYHGALQARVTSGNRWNIMGDGTYYTLNLSTDSQLVSSSSLMEYQLDGALAALSIVHLVVEPCPISPFLIYTACFTGATCLLKSQQHLLALVPDRQTRSVISAILNFKRTDIITPEAVVMHEVASRALEVALVEIDYFQEAREDEPHQKLLLQLLSLTLLGHTDPWSHCRFQAFSEGLRLKFLGVNQFLQQFVKPDEQTDPPIYDFQSLIDSI</sequence>
<evidence type="ECO:0000313" key="2">
    <source>
        <dbReference type="Proteomes" id="UP000054549"/>
    </source>
</evidence>
<dbReference type="InParanoid" id="A0A0C2RW59"/>